<accession>A0A5S9IU70</accession>
<evidence type="ECO:0000313" key="9">
    <source>
        <dbReference type="EMBL" id="BBM88014.1"/>
    </source>
</evidence>
<dbReference type="EMBL" id="AP019860">
    <property type="protein sequence ID" value="BBM88014.1"/>
    <property type="molecule type" value="Genomic_DNA"/>
</dbReference>
<protein>
    <submittedName>
        <fullName evidence="9">Adhesion component ABC transporter permease</fullName>
    </submittedName>
</protein>
<dbReference type="OrthoDB" id="230698at2"/>
<evidence type="ECO:0000256" key="1">
    <source>
        <dbReference type="ARBA" id="ARBA00004651"/>
    </source>
</evidence>
<dbReference type="GO" id="GO:0005886">
    <property type="term" value="C:plasma membrane"/>
    <property type="evidence" value="ECO:0007669"/>
    <property type="project" value="UniProtKB-SubCell"/>
</dbReference>
<evidence type="ECO:0000313" key="10">
    <source>
        <dbReference type="Proteomes" id="UP000326354"/>
    </source>
</evidence>
<proteinExistence type="predicted"/>
<keyword evidence="3 6" id="KW-0812">Transmembrane</keyword>
<sequence>MNLTLLRLGLSNVKRHPWLTLFLILGVTLGVAVIVAIDIANQSAMRSFSMSLESVSGKTTHRIVGGSQGIDEKIYSDLKIKLNVAKCAPVISNYVNVGRDIKLIGIDIFAEAPFRSYVNRDNLSLSDDAFVAFSQQERAVILSQQLATELNTGVGKKIDMEFGGQRIPVSVVAVISPQDPFVQKSLSGIMITDISSAQEIFGSYGRLSHVDLIIEKNIVETLKKIRNILPEEARIEELQQSNRKTQHIISSFQLNLSALSLLAILIGAFIIYDTVTFSVVRRRHVIGVLRSVGATKRNIFMMIMGETCVMALVGVFCGFFLGVVLAKFAVTMVMQTINDLYFTLTVTDFSIAGTTILKSLLGVAIALVAALIPSVEAAKIPPVGMLRRSVLESKIHAYLSRFTLSGIALLCLGVVVFFIPSKSLILGFIGISLVILGASLCVPLLLLVLMKLISLIAAKNNFVIVKMAARSIERSLSRTSVAVAALTVAVSCLIAINIMIGSFRITFINWIDSVLTAEIFVSGDNKGIARAKEFSRELAAKVAQVDGVKSISLSRITDVKSQTKDIVRLNAVTRNIANRGVFSWTHKNIDGKWNDINERSIVVSEPFAYRYNMAQNEGNSISLYTDKGLQEFHVVGIYVDYASDRGQILMADEVYRHYWKDDKITAIAVFLKDGYNRDSVGKEIEKSLEGYEDLVVNPSENLREIALNIFDRTFAITFAMQILVGFVAFIGIISTLMALQLERKKEIGILRANGMTPRQLRKLVYCETGLMGAVAGIISIPLGFAVAVIFIYVINVRSFGWTIQFFPYAKYFVQGLVTAIIAATLAGIYPAWKFAVTNIASVLREE</sequence>
<keyword evidence="5 6" id="KW-0472">Membrane</keyword>
<feature type="transmembrane region" description="Helical" evidence="6">
    <location>
        <begin position="252"/>
        <end position="272"/>
    </location>
</feature>
<feature type="transmembrane region" description="Helical" evidence="6">
    <location>
        <begin position="398"/>
        <end position="419"/>
    </location>
</feature>
<evidence type="ECO:0000259" key="8">
    <source>
        <dbReference type="Pfam" id="PF12704"/>
    </source>
</evidence>
<feature type="transmembrane region" description="Helical" evidence="6">
    <location>
        <begin position="425"/>
        <end position="458"/>
    </location>
</feature>
<dbReference type="PANTHER" id="PTHR30287:SF2">
    <property type="entry name" value="BLL1001 PROTEIN"/>
    <property type="match status" value="1"/>
</dbReference>
<evidence type="ECO:0000256" key="2">
    <source>
        <dbReference type="ARBA" id="ARBA00022475"/>
    </source>
</evidence>
<feature type="domain" description="MacB-like periplasmic core" evidence="8">
    <location>
        <begin position="20"/>
        <end position="202"/>
    </location>
</feature>
<dbReference type="Proteomes" id="UP000326354">
    <property type="component" value="Chromosome"/>
</dbReference>
<feature type="domain" description="ABC3 transporter permease C-terminal" evidence="7">
    <location>
        <begin position="722"/>
        <end position="837"/>
    </location>
</feature>
<dbReference type="Pfam" id="PF02687">
    <property type="entry name" value="FtsX"/>
    <property type="match status" value="2"/>
</dbReference>
<feature type="domain" description="ABC3 transporter permease C-terminal" evidence="7">
    <location>
        <begin position="258"/>
        <end position="382"/>
    </location>
</feature>
<dbReference type="RefSeq" id="WP_151972107.1">
    <property type="nucleotide sequence ID" value="NZ_AP019860.1"/>
</dbReference>
<gene>
    <name evidence="9" type="ORF">UABAM_06430</name>
</gene>
<organism evidence="9 10">
    <name type="scientific">Uabimicrobium amorphum</name>
    <dbReference type="NCBI Taxonomy" id="2596890"/>
    <lineage>
        <taxon>Bacteria</taxon>
        <taxon>Pseudomonadati</taxon>
        <taxon>Planctomycetota</taxon>
        <taxon>Candidatus Uabimicrobiia</taxon>
        <taxon>Candidatus Uabimicrobiales</taxon>
        <taxon>Candidatus Uabimicrobiaceae</taxon>
        <taxon>Candidatus Uabimicrobium</taxon>
    </lineage>
</organism>
<feature type="transmembrane region" description="Helical" evidence="6">
    <location>
        <begin position="811"/>
        <end position="832"/>
    </location>
</feature>
<comment type="subcellular location">
    <subcellularLocation>
        <location evidence="1">Cell membrane</location>
        <topology evidence="1">Multi-pass membrane protein</topology>
    </subcellularLocation>
</comment>
<dbReference type="AlphaFoldDB" id="A0A5S9IU70"/>
<feature type="domain" description="MacB-like periplasmic core" evidence="8">
    <location>
        <begin position="479"/>
        <end position="686"/>
    </location>
</feature>
<feature type="transmembrane region" description="Helical" evidence="6">
    <location>
        <begin position="20"/>
        <end position="40"/>
    </location>
</feature>
<keyword evidence="10" id="KW-1185">Reference proteome</keyword>
<dbReference type="KEGG" id="uam:UABAM_06430"/>
<feature type="transmembrane region" description="Helical" evidence="6">
    <location>
        <begin position="763"/>
        <end position="791"/>
    </location>
</feature>
<keyword evidence="4 6" id="KW-1133">Transmembrane helix</keyword>
<evidence type="ECO:0000256" key="5">
    <source>
        <dbReference type="ARBA" id="ARBA00023136"/>
    </source>
</evidence>
<evidence type="ECO:0000259" key="7">
    <source>
        <dbReference type="Pfam" id="PF02687"/>
    </source>
</evidence>
<dbReference type="Pfam" id="PF12704">
    <property type="entry name" value="MacB_PCD"/>
    <property type="match status" value="2"/>
</dbReference>
<keyword evidence="2" id="KW-1003">Cell membrane</keyword>
<dbReference type="PANTHER" id="PTHR30287">
    <property type="entry name" value="MEMBRANE COMPONENT OF PREDICTED ABC SUPERFAMILY METABOLITE UPTAKE TRANSPORTER"/>
    <property type="match status" value="1"/>
</dbReference>
<evidence type="ECO:0000256" key="3">
    <source>
        <dbReference type="ARBA" id="ARBA00022692"/>
    </source>
</evidence>
<reference evidence="9 10" key="1">
    <citation type="submission" date="2019-08" db="EMBL/GenBank/DDBJ databases">
        <title>Complete genome sequence of Candidatus Uab amorphum.</title>
        <authorList>
            <person name="Shiratori T."/>
            <person name="Suzuki S."/>
            <person name="Kakizawa Y."/>
            <person name="Ishida K."/>
        </authorList>
    </citation>
    <scope>NUCLEOTIDE SEQUENCE [LARGE SCALE GENOMIC DNA]</scope>
    <source>
        <strain evidence="9 10">SRT547</strain>
    </source>
</reference>
<feature type="transmembrane region" description="Helical" evidence="6">
    <location>
        <begin position="479"/>
        <end position="500"/>
    </location>
</feature>
<dbReference type="InterPro" id="IPR038766">
    <property type="entry name" value="Membrane_comp_ABC_pdt"/>
</dbReference>
<dbReference type="InterPro" id="IPR025857">
    <property type="entry name" value="MacB_PCD"/>
</dbReference>
<feature type="transmembrane region" description="Helical" evidence="6">
    <location>
        <begin position="718"/>
        <end position="742"/>
    </location>
</feature>
<name>A0A5S9IU70_UABAM</name>
<evidence type="ECO:0000256" key="4">
    <source>
        <dbReference type="ARBA" id="ARBA00022989"/>
    </source>
</evidence>
<dbReference type="InterPro" id="IPR003838">
    <property type="entry name" value="ABC3_permease_C"/>
</dbReference>
<feature type="transmembrane region" description="Helical" evidence="6">
    <location>
        <begin position="299"/>
        <end position="328"/>
    </location>
</feature>
<evidence type="ECO:0000256" key="6">
    <source>
        <dbReference type="SAM" id="Phobius"/>
    </source>
</evidence>